<evidence type="ECO:0000313" key="1">
    <source>
        <dbReference type="EMBL" id="KAJ1717934.1"/>
    </source>
</evidence>
<dbReference type="EMBL" id="JANBOI010004193">
    <property type="protein sequence ID" value="KAJ1717934.1"/>
    <property type="molecule type" value="Genomic_DNA"/>
</dbReference>
<proteinExistence type="predicted"/>
<organism evidence="1 2">
    <name type="scientific">Coemansia biformis</name>
    <dbReference type="NCBI Taxonomy" id="1286918"/>
    <lineage>
        <taxon>Eukaryota</taxon>
        <taxon>Fungi</taxon>
        <taxon>Fungi incertae sedis</taxon>
        <taxon>Zoopagomycota</taxon>
        <taxon>Kickxellomycotina</taxon>
        <taxon>Kickxellomycetes</taxon>
        <taxon>Kickxellales</taxon>
        <taxon>Kickxellaceae</taxon>
        <taxon>Coemansia</taxon>
    </lineage>
</organism>
<feature type="non-terminal residue" evidence="1">
    <location>
        <position position="156"/>
    </location>
</feature>
<sequence length="156" mass="16546">DTAALVTALSALETRGPRFEGTELLNPAASWCVKAAAAINNYAPGVEPSLLAEALLKLLTGRAKSVATTLSPATPEDVFAAMKDQFPAADHERRVLRAIDSGAMWAGIEVALRPAHLHRIFDTLPTATDLYANTFAQVLFGLNANIFGMMAVDPAQ</sequence>
<gene>
    <name evidence="1" type="ORF">LPJ61_007031</name>
</gene>
<keyword evidence="2" id="KW-1185">Reference proteome</keyword>
<reference evidence="1" key="1">
    <citation type="submission" date="2022-07" db="EMBL/GenBank/DDBJ databases">
        <title>Phylogenomic reconstructions and comparative analyses of Kickxellomycotina fungi.</title>
        <authorList>
            <person name="Reynolds N.K."/>
            <person name="Stajich J.E."/>
            <person name="Barry K."/>
            <person name="Grigoriev I.V."/>
            <person name="Crous P."/>
            <person name="Smith M.E."/>
        </authorList>
    </citation>
    <scope>NUCLEOTIDE SEQUENCE</scope>
    <source>
        <strain evidence="1">BCRC 34381</strain>
    </source>
</reference>
<dbReference type="OrthoDB" id="5588933at2759"/>
<comment type="caution">
    <text evidence="1">The sequence shown here is derived from an EMBL/GenBank/DDBJ whole genome shotgun (WGS) entry which is preliminary data.</text>
</comment>
<evidence type="ECO:0000313" key="2">
    <source>
        <dbReference type="Proteomes" id="UP001143981"/>
    </source>
</evidence>
<accession>A0A9W7XSV2</accession>
<dbReference type="AlphaFoldDB" id="A0A9W7XSV2"/>
<name>A0A9W7XSV2_9FUNG</name>
<dbReference type="Proteomes" id="UP001143981">
    <property type="component" value="Unassembled WGS sequence"/>
</dbReference>
<feature type="non-terminal residue" evidence="1">
    <location>
        <position position="1"/>
    </location>
</feature>
<protein>
    <submittedName>
        <fullName evidence="1">Uncharacterized protein</fullName>
    </submittedName>
</protein>